<dbReference type="InterPro" id="IPR004917">
    <property type="entry name" value="Caulimo_AT"/>
</dbReference>
<accession>A0A023PX74</accession>
<evidence type="ECO:0000256" key="6">
    <source>
        <dbReference type="SAM" id="Coils"/>
    </source>
</evidence>
<reference evidence="7" key="1">
    <citation type="submission" date="2014-02" db="EMBL/GenBank/DDBJ databases">
        <authorList>
            <person name="Leisova Svobodova L."/>
            <person name="Svoboda J."/>
        </authorList>
    </citation>
    <scope>NUCLEOTIDE SEQUENCE</scope>
    <source>
        <strain evidence="7">S</strain>
    </source>
</reference>
<evidence type="ECO:0000256" key="3">
    <source>
        <dbReference type="ARBA" id="ARBA00013349"/>
    </source>
</evidence>
<evidence type="ECO:0000256" key="4">
    <source>
        <dbReference type="ARBA" id="ARBA00030552"/>
    </source>
</evidence>
<dbReference type="EMBL" id="KJ418152">
    <property type="protein sequence ID" value="AHX39214.1"/>
    <property type="molecule type" value="Genomic_DNA"/>
</dbReference>
<evidence type="ECO:0000256" key="1">
    <source>
        <dbReference type="ARBA" id="ARBA00003851"/>
    </source>
</evidence>
<evidence type="ECO:0000313" key="7">
    <source>
        <dbReference type="EMBL" id="AHX39214.1"/>
    </source>
</evidence>
<name>A0A023PX74_9VIRU</name>
<proteinExistence type="inferred from homology"/>
<keyword evidence="6" id="KW-0175">Coiled coil</keyword>
<evidence type="ECO:0000256" key="2">
    <source>
        <dbReference type="ARBA" id="ARBA00007612"/>
    </source>
</evidence>
<organism evidence="7">
    <name type="scientific">Cauliflower mosaic virus</name>
    <dbReference type="NCBI Taxonomy" id="10641"/>
    <lineage>
        <taxon>Viruses</taxon>
        <taxon>Riboviria</taxon>
        <taxon>Pararnavirae</taxon>
        <taxon>Artverviricota</taxon>
        <taxon>Revtraviricetes</taxon>
        <taxon>Ortervirales</taxon>
        <taxon>Caulimoviridae</taxon>
        <taxon>Caulimovirus</taxon>
        <taxon>Caulimovirus tessellobrassicae</taxon>
    </lineage>
</organism>
<reference evidence="8" key="2">
    <citation type="submission" date="2017-03" db="EMBL/GenBank/DDBJ databases">
        <title>Improved real-time PCR System for detection and quantification of cauliflower mosaic virus: analyzing food crops for false positives in GMO screening based on the 35S-promotor.</title>
        <authorList>
            <person name="Becker R."/>
            <person name="Ulrich A."/>
        </authorList>
    </citation>
    <scope>NUCLEOTIDE SEQUENCE</scope>
    <source>
        <strain evidence="8">DSMZ PV-0362</strain>
    </source>
</reference>
<comment type="similarity">
    <text evidence="2">Belongs to the caulimoviridae ORF II family.</text>
</comment>
<sequence length="159" mass="17818">MSITGQPHVYKKDTIIRLKPLSLNSNNRTYVFSSSKGNIQNIINHLNNLNEIVGRSLLGIWKINSYFGLSKDPSESKSKNPSVFNTAKTIFKSGGVDYSSQLKEIKSLLEAQNTRIKSLEKAIQSLDEKIEPEPLTKEEVKELKESINSIKEGLKNIIG</sequence>
<feature type="coiled-coil region" evidence="6">
    <location>
        <begin position="102"/>
        <end position="129"/>
    </location>
</feature>
<evidence type="ECO:0000313" key="8">
    <source>
        <dbReference type="EMBL" id="AVE14112.1"/>
    </source>
</evidence>
<protein>
    <recommendedName>
        <fullName evidence="3">Aphid transmission protein</fullName>
    </recommendedName>
    <alternativeName>
        <fullName evidence="5">Atf</fullName>
    </alternativeName>
    <alternativeName>
        <fullName evidence="4">Protein 2</fullName>
    </alternativeName>
</protein>
<dbReference type="Pfam" id="PF03233">
    <property type="entry name" value="Cauli_AT"/>
    <property type="match status" value="1"/>
</dbReference>
<evidence type="ECO:0000256" key="5">
    <source>
        <dbReference type="ARBA" id="ARBA00030748"/>
    </source>
</evidence>
<dbReference type="EMBL" id="KY703615">
    <property type="protein sequence ID" value="AVE14112.1"/>
    <property type="molecule type" value="Genomic_DNA"/>
</dbReference>
<comment type="function">
    <text evidence="1">This protein is involved in virus transmission.</text>
</comment>